<reference evidence="2" key="1">
    <citation type="journal article" date="2015" name="Nature">
        <title>Complex archaea that bridge the gap between prokaryotes and eukaryotes.</title>
        <authorList>
            <person name="Spang A."/>
            <person name="Saw J.H."/>
            <person name="Jorgensen S.L."/>
            <person name="Zaremba-Niedzwiedzka K."/>
            <person name="Martijn J."/>
            <person name="Lind A.E."/>
            <person name="van Eijk R."/>
            <person name="Schleper C."/>
            <person name="Guy L."/>
            <person name="Ettema T.J."/>
        </authorList>
    </citation>
    <scope>NUCLEOTIDE SEQUENCE</scope>
</reference>
<evidence type="ECO:0000313" key="2">
    <source>
        <dbReference type="EMBL" id="KKL83988.1"/>
    </source>
</evidence>
<gene>
    <name evidence="2" type="ORF">LCGC14_1969180</name>
</gene>
<evidence type="ECO:0000256" key="1">
    <source>
        <dbReference type="SAM" id="MobiDB-lite"/>
    </source>
</evidence>
<protein>
    <submittedName>
        <fullName evidence="2">Uncharacterized protein</fullName>
    </submittedName>
</protein>
<feature type="non-terminal residue" evidence="2">
    <location>
        <position position="1"/>
    </location>
</feature>
<comment type="caution">
    <text evidence="2">The sequence shown here is derived from an EMBL/GenBank/DDBJ whole genome shotgun (WGS) entry which is preliminary data.</text>
</comment>
<dbReference type="EMBL" id="LAZR01021826">
    <property type="protein sequence ID" value="KKL83988.1"/>
    <property type="molecule type" value="Genomic_DNA"/>
</dbReference>
<accession>A0A0F9FCM3</accession>
<proteinExistence type="predicted"/>
<name>A0A0F9FCM3_9ZZZZ</name>
<sequence length="165" mass="18453">IGGMEGSKKRTVSEERELLKAHRPAIKFVNDHMGSHGRIAGITTGSTRAVVARAWYSVDLDKLQRFCEVLRTGLKEHESEQPIAKLWTVLVKAEFGGSRRSDRVKRYAMTERALLAYIAGERINSLHPVSKEMFPLPNEVPAKERKLTWTTPTTSDGATTPNVQP</sequence>
<dbReference type="AlphaFoldDB" id="A0A0F9FCM3"/>
<feature type="region of interest" description="Disordered" evidence="1">
    <location>
        <begin position="141"/>
        <end position="165"/>
    </location>
</feature>
<organism evidence="2">
    <name type="scientific">marine sediment metagenome</name>
    <dbReference type="NCBI Taxonomy" id="412755"/>
    <lineage>
        <taxon>unclassified sequences</taxon>
        <taxon>metagenomes</taxon>
        <taxon>ecological metagenomes</taxon>
    </lineage>
</organism>
<feature type="compositionally biased region" description="Low complexity" evidence="1">
    <location>
        <begin position="148"/>
        <end position="165"/>
    </location>
</feature>